<evidence type="ECO:0000259" key="1">
    <source>
        <dbReference type="Pfam" id="PF00535"/>
    </source>
</evidence>
<protein>
    <recommendedName>
        <fullName evidence="1">Glycosyltransferase 2-like domain-containing protein</fullName>
    </recommendedName>
</protein>
<evidence type="ECO:0000313" key="2">
    <source>
        <dbReference type="EMBL" id="PRP71271.1"/>
    </source>
</evidence>
<dbReference type="SUPFAM" id="SSF53448">
    <property type="entry name" value="Nucleotide-diphospho-sugar transferases"/>
    <property type="match status" value="1"/>
</dbReference>
<proteinExistence type="predicted"/>
<dbReference type="Pfam" id="PF00535">
    <property type="entry name" value="Glycos_transf_2"/>
    <property type="match status" value="1"/>
</dbReference>
<dbReference type="InterPro" id="IPR001173">
    <property type="entry name" value="Glyco_trans_2-like"/>
</dbReference>
<organism evidence="2 3">
    <name type="scientific">Chromobacterium amazonense</name>
    <dbReference type="NCBI Taxonomy" id="1382803"/>
    <lineage>
        <taxon>Bacteria</taxon>
        <taxon>Pseudomonadati</taxon>
        <taxon>Pseudomonadota</taxon>
        <taxon>Betaproteobacteria</taxon>
        <taxon>Neisseriales</taxon>
        <taxon>Chromobacteriaceae</taxon>
        <taxon>Chromobacterium</taxon>
    </lineage>
</organism>
<dbReference type="InterPro" id="IPR029044">
    <property type="entry name" value="Nucleotide-diphossugar_trans"/>
</dbReference>
<accession>A0A2S9X6B5</accession>
<dbReference type="Gene3D" id="3.90.550.10">
    <property type="entry name" value="Spore Coat Polysaccharide Biosynthesis Protein SpsA, Chain A"/>
    <property type="match status" value="1"/>
</dbReference>
<comment type="caution">
    <text evidence="2">The sequence shown here is derived from an EMBL/GenBank/DDBJ whole genome shotgun (WGS) entry which is preliminary data.</text>
</comment>
<reference evidence="2 3" key="1">
    <citation type="submission" date="2017-01" db="EMBL/GenBank/DDBJ databases">
        <title>New insights into the genetic diversity of Chromobacterium isolated from tropical freshwater lake.</title>
        <authorList>
            <person name="Santos A.B."/>
            <person name="Nascimento A.M."/>
            <person name="Da Silva P.C."/>
        </authorList>
    </citation>
    <scope>NUCLEOTIDE SEQUENCE [LARGE SCALE GENOMIC DNA]</scope>
    <source>
        <strain evidence="2 3">56AF</strain>
    </source>
</reference>
<name>A0A2S9X6B5_9NEIS</name>
<dbReference type="PANTHER" id="PTHR22916:SF3">
    <property type="entry name" value="UDP-GLCNAC:BETAGAL BETA-1,3-N-ACETYLGLUCOSAMINYLTRANSFERASE-LIKE PROTEIN 1"/>
    <property type="match status" value="1"/>
</dbReference>
<gene>
    <name evidence="2" type="ORF">BUE93_07325</name>
</gene>
<sequence>MKPHKLTIALLAYNRVQYAAAALDAILGQSFGDFELLFMDNHSTDETASWALSCKDPRLIYVRQPPGKNPSENEFAALWMSRGDYILITHDDDIMEHNLVERYMQFLQKNDDVLAISSNVSLIDSNANLLQPRLYDINQDRLFERGEYIQVYLEEKLWLPAPTYMHKRDSYLRIKQDRVRAKQTPYEPSGDIMIMTLHNTAGRIALLEEPLLKYRQHAGQESRIVDQSAPLRLVTEELSRRHKDNPYLHRATPLIEGAQIRYQVQDLLFKYSLDLKAATNWPQLINIKSQWEQCLPPSSRSNDAALPFEILLGELNLGQTINAEDLDQYCKDRPISNPLTQAYRAWTFSLLEKRRLFSNSPYQRIAILGSMLTAYLLVADALQCGIEVICCLDISPARIGNNVFGIPIHPHQALNQIAPSLDAVILSNERSHQASLIDQLRHQLTTHTDIPILSWKELALDAADPSITSLQNKQREFKEALAHENR</sequence>
<dbReference type="CDD" id="cd00761">
    <property type="entry name" value="Glyco_tranf_GTA_type"/>
    <property type="match status" value="1"/>
</dbReference>
<feature type="domain" description="Glycosyltransferase 2-like" evidence="1">
    <location>
        <begin position="8"/>
        <end position="132"/>
    </location>
</feature>
<evidence type="ECO:0000313" key="3">
    <source>
        <dbReference type="Proteomes" id="UP000239469"/>
    </source>
</evidence>
<dbReference type="PANTHER" id="PTHR22916">
    <property type="entry name" value="GLYCOSYLTRANSFERASE"/>
    <property type="match status" value="1"/>
</dbReference>
<dbReference type="AlphaFoldDB" id="A0A2S9X6B5"/>
<dbReference type="GO" id="GO:0016758">
    <property type="term" value="F:hexosyltransferase activity"/>
    <property type="evidence" value="ECO:0007669"/>
    <property type="project" value="UniProtKB-ARBA"/>
</dbReference>
<dbReference type="EMBL" id="MTBD01000015">
    <property type="protein sequence ID" value="PRP71271.1"/>
    <property type="molecule type" value="Genomic_DNA"/>
</dbReference>
<dbReference type="Proteomes" id="UP000239469">
    <property type="component" value="Unassembled WGS sequence"/>
</dbReference>